<feature type="region of interest" description="Disordered" evidence="2">
    <location>
        <begin position="180"/>
        <end position="233"/>
    </location>
</feature>
<evidence type="ECO:0000313" key="5">
    <source>
        <dbReference type="Proteomes" id="UP000654075"/>
    </source>
</evidence>
<evidence type="ECO:0000259" key="3">
    <source>
        <dbReference type="PROSITE" id="PS50020"/>
    </source>
</evidence>
<feature type="compositionally biased region" description="Acidic residues" evidence="2">
    <location>
        <begin position="1"/>
        <end position="17"/>
    </location>
</feature>
<sequence>MPEEAEELCSSASDDDALVVGETSGAAGGQRQKSAETSKILGGKQKNTSRILPPGWIMVKSKSKPGAFYYAHPATKRTQAEPPATMYADLPEPIPGEALGSAEKKAPEVNKVDEEEAAQRRAWAAADLEAARKRLQEEAVQKRKAREEARRKADEEAKVDAAATDEVIRRAREKRALEIAARAERQDSDQDHGEEKDYNKVERLQDEPLRKRGFVVKRAAAQEPEDLQKDDTDELDLYKLRAEFAARTNPFGGAADRIGKQRDFEMNEVGVPAAKPAKDAKMEKNDAKDHQEKKAEKKDQEAKPKKKKLSKKEKLAKKIRKAQKKLKKSTKMLRKAKTGESGSSTSSSSSSSN</sequence>
<evidence type="ECO:0000313" key="4">
    <source>
        <dbReference type="EMBL" id="CAE8642801.1"/>
    </source>
</evidence>
<feature type="coiled-coil region" evidence="1">
    <location>
        <begin position="125"/>
        <end position="155"/>
    </location>
</feature>
<dbReference type="PROSITE" id="PS50020">
    <property type="entry name" value="WW_DOMAIN_2"/>
    <property type="match status" value="1"/>
</dbReference>
<dbReference type="InterPro" id="IPR036020">
    <property type="entry name" value="WW_dom_sf"/>
</dbReference>
<organism evidence="4 5">
    <name type="scientific">Polarella glacialis</name>
    <name type="common">Dinoflagellate</name>
    <dbReference type="NCBI Taxonomy" id="89957"/>
    <lineage>
        <taxon>Eukaryota</taxon>
        <taxon>Sar</taxon>
        <taxon>Alveolata</taxon>
        <taxon>Dinophyceae</taxon>
        <taxon>Suessiales</taxon>
        <taxon>Suessiaceae</taxon>
        <taxon>Polarella</taxon>
    </lineage>
</organism>
<keyword evidence="1" id="KW-0175">Coiled coil</keyword>
<protein>
    <recommendedName>
        <fullName evidence="3">WW domain-containing protein</fullName>
    </recommendedName>
</protein>
<feature type="region of interest" description="Disordered" evidence="2">
    <location>
        <begin position="74"/>
        <end position="117"/>
    </location>
</feature>
<feature type="region of interest" description="Disordered" evidence="2">
    <location>
        <begin position="250"/>
        <end position="353"/>
    </location>
</feature>
<reference evidence="4" key="1">
    <citation type="submission" date="2021-02" db="EMBL/GenBank/DDBJ databases">
        <authorList>
            <person name="Dougan E. K."/>
            <person name="Rhodes N."/>
            <person name="Thang M."/>
            <person name="Chan C."/>
        </authorList>
    </citation>
    <scope>NUCLEOTIDE SEQUENCE</scope>
</reference>
<feature type="compositionally biased region" description="Basic residues" evidence="2">
    <location>
        <begin position="304"/>
        <end position="336"/>
    </location>
</feature>
<feature type="compositionally biased region" description="Basic and acidic residues" evidence="2">
    <location>
        <begin position="180"/>
        <end position="210"/>
    </location>
</feature>
<dbReference type="AlphaFoldDB" id="A0A813HYI4"/>
<comment type="caution">
    <text evidence="4">The sequence shown here is derived from an EMBL/GenBank/DDBJ whole genome shotgun (WGS) entry which is preliminary data.</text>
</comment>
<accession>A0A813HYI4</accession>
<keyword evidence="5" id="KW-1185">Reference proteome</keyword>
<dbReference type="CDD" id="cd00201">
    <property type="entry name" value="WW"/>
    <property type="match status" value="1"/>
</dbReference>
<proteinExistence type="predicted"/>
<feature type="domain" description="WW" evidence="3">
    <location>
        <begin position="50"/>
        <end position="85"/>
    </location>
</feature>
<evidence type="ECO:0000256" key="1">
    <source>
        <dbReference type="SAM" id="Coils"/>
    </source>
</evidence>
<feature type="region of interest" description="Disordered" evidence="2">
    <location>
        <begin position="1"/>
        <end position="50"/>
    </location>
</feature>
<feature type="compositionally biased region" description="Basic and acidic residues" evidence="2">
    <location>
        <begin position="102"/>
        <end position="112"/>
    </location>
</feature>
<dbReference type="OrthoDB" id="445270at2759"/>
<gene>
    <name evidence="4" type="ORF">PGLA1383_LOCUS57205</name>
</gene>
<dbReference type="Gene3D" id="2.20.70.10">
    <property type="match status" value="1"/>
</dbReference>
<dbReference type="SUPFAM" id="SSF51045">
    <property type="entry name" value="WW domain"/>
    <property type="match status" value="1"/>
</dbReference>
<evidence type="ECO:0000256" key="2">
    <source>
        <dbReference type="SAM" id="MobiDB-lite"/>
    </source>
</evidence>
<dbReference type="EMBL" id="CAJNNV010033211">
    <property type="protein sequence ID" value="CAE8642801.1"/>
    <property type="molecule type" value="Genomic_DNA"/>
</dbReference>
<name>A0A813HYI4_POLGL</name>
<feature type="compositionally biased region" description="Basic and acidic residues" evidence="2">
    <location>
        <begin position="276"/>
        <end position="303"/>
    </location>
</feature>
<dbReference type="InterPro" id="IPR001202">
    <property type="entry name" value="WW_dom"/>
</dbReference>
<feature type="compositionally biased region" description="Low complexity" evidence="2">
    <location>
        <begin position="341"/>
        <end position="353"/>
    </location>
</feature>
<dbReference type="Proteomes" id="UP000654075">
    <property type="component" value="Unassembled WGS sequence"/>
</dbReference>